<proteinExistence type="predicted"/>
<dbReference type="Proteomes" id="UP000638313">
    <property type="component" value="Unassembled WGS sequence"/>
</dbReference>
<comment type="caution">
    <text evidence="2">The sequence shown here is derived from an EMBL/GenBank/DDBJ whole genome shotgun (WGS) entry which is preliminary data.</text>
</comment>
<feature type="compositionally biased region" description="Basic and acidic residues" evidence="1">
    <location>
        <begin position="75"/>
        <end position="93"/>
    </location>
</feature>
<dbReference type="AlphaFoldDB" id="A0A919BA66"/>
<evidence type="ECO:0000313" key="2">
    <source>
        <dbReference type="EMBL" id="GHF72048.1"/>
    </source>
</evidence>
<evidence type="ECO:0000313" key="3">
    <source>
        <dbReference type="Proteomes" id="UP000638313"/>
    </source>
</evidence>
<feature type="region of interest" description="Disordered" evidence="1">
    <location>
        <begin position="53"/>
        <end position="108"/>
    </location>
</feature>
<keyword evidence="3" id="KW-1185">Reference proteome</keyword>
<reference evidence="2" key="1">
    <citation type="journal article" date="2014" name="Int. J. Syst. Evol. Microbiol.">
        <title>Complete genome sequence of Corynebacterium casei LMG S-19264T (=DSM 44701T), isolated from a smear-ripened cheese.</title>
        <authorList>
            <consortium name="US DOE Joint Genome Institute (JGI-PGF)"/>
            <person name="Walter F."/>
            <person name="Albersmeier A."/>
            <person name="Kalinowski J."/>
            <person name="Ruckert C."/>
        </authorList>
    </citation>
    <scope>NUCLEOTIDE SEQUENCE</scope>
    <source>
        <strain evidence="2">JCM 4059</strain>
    </source>
</reference>
<dbReference type="EMBL" id="BNBD01000022">
    <property type="protein sequence ID" value="GHF72048.1"/>
    <property type="molecule type" value="Genomic_DNA"/>
</dbReference>
<accession>A0A919BA66</accession>
<sequence length="108" mass="10363">MAACLAGLPPPGEVGEAVGEGVPVVAEPRGEVQVGGAPVEEGRLVVDVGEAEAGGVPVGAGGEGGDVVGGVGGREAVDARRGRAREERGDAGRGEQAGHGCTTASKVL</sequence>
<gene>
    <name evidence="2" type="ORF">GCM10010218_61630</name>
</gene>
<feature type="compositionally biased region" description="Gly residues" evidence="1">
    <location>
        <begin position="56"/>
        <end position="73"/>
    </location>
</feature>
<protein>
    <submittedName>
        <fullName evidence="2">Uncharacterized protein</fullName>
    </submittedName>
</protein>
<reference evidence="2" key="2">
    <citation type="submission" date="2020-09" db="EMBL/GenBank/DDBJ databases">
        <authorList>
            <person name="Sun Q."/>
            <person name="Ohkuma M."/>
        </authorList>
    </citation>
    <scope>NUCLEOTIDE SEQUENCE</scope>
    <source>
        <strain evidence="2">JCM 4059</strain>
    </source>
</reference>
<organism evidence="2 3">
    <name type="scientific">Streptomyces mashuensis</name>
    <dbReference type="NCBI Taxonomy" id="33904"/>
    <lineage>
        <taxon>Bacteria</taxon>
        <taxon>Bacillati</taxon>
        <taxon>Actinomycetota</taxon>
        <taxon>Actinomycetes</taxon>
        <taxon>Kitasatosporales</taxon>
        <taxon>Streptomycetaceae</taxon>
        <taxon>Streptomyces</taxon>
    </lineage>
</organism>
<evidence type="ECO:0000256" key="1">
    <source>
        <dbReference type="SAM" id="MobiDB-lite"/>
    </source>
</evidence>
<name>A0A919BA66_9ACTN</name>